<accession>A0A7X5Y855</accession>
<protein>
    <submittedName>
        <fullName evidence="1">Uncharacterized protein</fullName>
    </submittedName>
</protein>
<comment type="caution">
    <text evidence="1">The sequence shown here is derived from an EMBL/GenBank/DDBJ whole genome shotgun (WGS) entry which is preliminary data.</text>
</comment>
<reference evidence="1 2" key="1">
    <citation type="submission" date="2020-03" db="EMBL/GenBank/DDBJ databases">
        <title>Genomic Encyclopedia of Type Strains, Phase IV (KMG-IV): sequencing the most valuable type-strain genomes for metagenomic binning, comparative biology and taxonomic classification.</title>
        <authorList>
            <person name="Goeker M."/>
        </authorList>
    </citation>
    <scope>NUCLEOTIDE SEQUENCE [LARGE SCALE GENOMIC DNA]</scope>
    <source>
        <strain evidence="1 2">DSM 16846</strain>
    </source>
</reference>
<keyword evidence="2" id="KW-1185">Reference proteome</keyword>
<dbReference type="EMBL" id="JAATJC010000001">
    <property type="protein sequence ID" value="NJC06929.1"/>
    <property type="molecule type" value="Genomic_DNA"/>
</dbReference>
<sequence length="105" mass="11835">MGLDCIGVVAHAFELTLLEAPRYRLTDGDWGLVERGVAPWFNAVFGRERSNSDLAVFRLARSCHFGVVSGDDLIHADLKIGRVVARRLPARLGRECRFFEFRRGC</sequence>
<dbReference type="AlphaFoldDB" id="A0A7X5Y855"/>
<evidence type="ECO:0000313" key="1">
    <source>
        <dbReference type="EMBL" id="NJC06929.1"/>
    </source>
</evidence>
<dbReference type="Proteomes" id="UP000558192">
    <property type="component" value="Unassembled WGS sequence"/>
</dbReference>
<gene>
    <name evidence="1" type="ORF">GGQ97_002722</name>
</gene>
<name>A0A7X5Y855_9SPHN</name>
<organism evidence="1 2">
    <name type="scientific">Sphingomonas kaistensis</name>
    <dbReference type="NCBI Taxonomy" id="298708"/>
    <lineage>
        <taxon>Bacteria</taxon>
        <taxon>Pseudomonadati</taxon>
        <taxon>Pseudomonadota</taxon>
        <taxon>Alphaproteobacteria</taxon>
        <taxon>Sphingomonadales</taxon>
        <taxon>Sphingomonadaceae</taxon>
        <taxon>Sphingomonas</taxon>
    </lineage>
</organism>
<proteinExistence type="predicted"/>
<evidence type="ECO:0000313" key="2">
    <source>
        <dbReference type="Proteomes" id="UP000558192"/>
    </source>
</evidence>